<evidence type="ECO:0000313" key="1">
    <source>
        <dbReference type="EMBL" id="CAH2017328.1"/>
    </source>
</evidence>
<accession>A0A9P0QCT0</accession>
<dbReference type="Proteomes" id="UP001152888">
    <property type="component" value="Unassembled WGS sequence"/>
</dbReference>
<dbReference type="AlphaFoldDB" id="A0A9P0QCT0"/>
<proteinExistence type="predicted"/>
<reference evidence="1" key="1">
    <citation type="submission" date="2022-03" db="EMBL/GenBank/DDBJ databases">
        <authorList>
            <person name="Sayadi A."/>
        </authorList>
    </citation>
    <scope>NUCLEOTIDE SEQUENCE</scope>
</reference>
<protein>
    <submittedName>
        <fullName evidence="1">Uncharacterized protein</fullName>
    </submittedName>
</protein>
<keyword evidence="2" id="KW-1185">Reference proteome</keyword>
<sequence length="43" mass="5054">MKTKKSNTTGMATDEQYISKIPWIPHMDFLKILMVMPEKTQKI</sequence>
<comment type="caution">
    <text evidence="1">The sequence shown here is derived from an EMBL/GenBank/DDBJ whole genome shotgun (WGS) entry which is preliminary data.</text>
</comment>
<dbReference type="OrthoDB" id="10051449at2759"/>
<organism evidence="1 2">
    <name type="scientific">Acanthoscelides obtectus</name>
    <name type="common">Bean weevil</name>
    <name type="synonym">Bruchus obtectus</name>
    <dbReference type="NCBI Taxonomy" id="200917"/>
    <lineage>
        <taxon>Eukaryota</taxon>
        <taxon>Metazoa</taxon>
        <taxon>Ecdysozoa</taxon>
        <taxon>Arthropoda</taxon>
        <taxon>Hexapoda</taxon>
        <taxon>Insecta</taxon>
        <taxon>Pterygota</taxon>
        <taxon>Neoptera</taxon>
        <taxon>Endopterygota</taxon>
        <taxon>Coleoptera</taxon>
        <taxon>Polyphaga</taxon>
        <taxon>Cucujiformia</taxon>
        <taxon>Chrysomeloidea</taxon>
        <taxon>Chrysomelidae</taxon>
        <taxon>Bruchinae</taxon>
        <taxon>Bruchini</taxon>
        <taxon>Acanthoscelides</taxon>
    </lineage>
</organism>
<name>A0A9P0QCT0_ACAOB</name>
<gene>
    <name evidence="1" type="ORF">ACAOBT_LOCUS35943</name>
</gene>
<dbReference type="EMBL" id="CAKOFQ010009216">
    <property type="protein sequence ID" value="CAH2017328.1"/>
    <property type="molecule type" value="Genomic_DNA"/>
</dbReference>
<evidence type="ECO:0000313" key="2">
    <source>
        <dbReference type="Proteomes" id="UP001152888"/>
    </source>
</evidence>